<keyword evidence="4" id="KW-1185">Reference proteome</keyword>
<dbReference type="GO" id="GO:0031492">
    <property type="term" value="F:nucleosomal DNA binding"/>
    <property type="evidence" value="ECO:0007669"/>
    <property type="project" value="TreeGrafter"/>
</dbReference>
<evidence type="ECO:0000313" key="4">
    <source>
        <dbReference type="Proteomes" id="UP000708208"/>
    </source>
</evidence>
<name>A0A8J2KQG3_9HEXA</name>
<protein>
    <submittedName>
        <fullName evidence="3">Uncharacterized protein</fullName>
    </submittedName>
</protein>
<reference evidence="3" key="1">
    <citation type="submission" date="2021-06" db="EMBL/GenBank/DDBJ databases">
        <authorList>
            <person name="Hodson N. C."/>
            <person name="Mongue J. A."/>
            <person name="Jaron S. K."/>
        </authorList>
    </citation>
    <scope>NUCLEOTIDE SEQUENCE</scope>
</reference>
<dbReference type="EMBL" id="CAJVCH010448404">
    <property type="protein sequence ID" value="CAG7819375.1"/>
    <property type="molecule type" value="Genomic_DNA"/>
</dbReference>
<feature type="compositionally biased region" description="Low complexity" evidence="2">
    <location>
        <begin position="215"/>
        <end position="237"/>
    </location>
</feature>
<evidence type="ECO:0000256" key="1">
    <source>
        <dbReference type="SAM" id="Coils"/>
    </source>
</evidence>
<evidence type="ECO:0000313" key="3">
    <source>
        <dbReference type="EMBL" id="CAG7819375.1"/>
    </source>
</evidence>
<gene>
    <name evidence="3" type="ORF">AFUS01_LOCUS29831</name>
</gene>
<dbReference type="GO" id="GO:0016922">
    <property type="term" value="F:nuclear receptor binding"/>
    <property type="evidence" value="ECO:0007669"/>
    <property type="project" value="TreeGrafter"/>
</dbReference>
<sequence>MPQDGSYGEYERALKVFHNSPQYQSYIAAKTRAQQDLSELNNERPVSSKAAAAAERRIEIQPAEDEEDQDDGFSEKHKAHSRYLRNHRLINEIFSDLMVPDIRSVVTTTRMQVLKRQVQSLTMHQKKLETELQQIEEKFDAKKRKFMESSESFQEELVKHCKRAVDDDTFQKLVEKQYEALKKDFEERVKNSPPAAPYTPPAVVAPKEETTTVQEPSATPLPSSEASTPPAPSADSSAVLIGAPELSTANPTVPVISENEALAQNESMSVSSPAVISELSKEDSNAAGDEGDKPETVATAPPQVVDLHLEPKVAPTSLDRENIIPVTTEQPIIPVSSEDNVESMCSQVGSETQMEVQPSVSESVASEQVPQNSAAVMGSFEVAPAPQLEQFAASDSGVNEVEQPAQESTSEPMITESTHVSPEVSTQDIPVQDVPTQEIRNYDLVETQQPIQEPVQPPVVEPLPMEIDNHPSSEFPPVQVTMTSEAVLIIVEEQQTTEQQQDPPEEVLSEPVEAAAVVQDPVPVSEVLVSGEAESSVVTQAVAEPEYVPEQLASVENPVSDAPNLDTCAKEEQPAPDDEVPHPMEIEETEAPPKLEAEIPLEPDTPTLQEDEIPSLSEAPEIEPTPAPMLDLPEEQTEVVTQEETPAVAESALE</sequence>
<proteinExistence type="predicted"/>
<feature type="compositionally biased region" description="Basic and acidic residues" evidence="2">
    <location>
        <begin position="279"/>
        <end position="295"/>
    </location>
</feature>
<comment type="caution">
    <text evidence="3">The sequence shown here is derived from an EMBL/GenBank/DDBJ whole genome shotgun (WGS) entry which is preliminary data.</text>
</comment>
<dbReference type="OrthoDB" id="30931at2759"/>
<feature type="region of interest" description="Disordered" evidence="2">
    <location>
        <begin position="188"/>
        <end position="237"/>
    </location>
</feature>
<evidence type="ECO:0000256" key="2">
    <source>
        <dbReference type="SAM" id="MobiDB-lite"/>
    </source>
</evidence>
<feature type="compositionally biased region" description="Basic and acidic residues" evidence="2">
    <location>
        <begin position="568"/>
        <end position="597"/>
    </location>
</feature>
<organism evidence="3 4">
    <name type="scientific">Allacma fusca</name>
    <dbReference type="NCBI Taxonomy" id="39272"/>
    <lineage>
        <taxon>Eukaryota</taxon>
        <taxon>Metazoa</taxon>
        <taxon>Ecdysozoa</taxon>
        <taxon>Arthropoda</taxon>
        <taxon>Hexapoda</taxon>
        <taxon>Collembola</taxon>
        <taxon>Symphypleona</taxon>
        <taxon>Sminthuridae</taxon>
        <taxon>Allacma</taxon>
    </lineage>
</organism>
<accession>A0A8J2KQG3</accession>
<feature type="coiled-coil region" evidence="1">
    <location>
        <begin position="111"/>
        <end position="145"/>
    </location>
</feature>
<feature type="region of interest" description="Disordered" evidence="2">
    <location>
        <begin position="395"/>
        <end position="435"/>
    </location>
</feature>
<dbReference type="GO" id="GO:0045892">
    <property type="term" value="P:negative regulation of DNA-templated transcription"/>
    <property type="evidence" value="ECO:0007669"/>
    <property type="project" value="TreeGrafter"/>
</dbReference>
<dbReference type="AlphaFoldDB" id="A0A8J2KQG3"/>
<feature type="region of interest" description="Disordered" evidence="2">
    <location>
        <begin position="257"/>
        <end position="302"/>
    </location>
</feature>
<dbReference type="PANTHER" id="PTHR46232">
    <property type="entry name" value="SMARCE1 REGULATOR OF CHROMATIN"/>
    <property type="match status" value="1"/>
</dbReference>
<feature type="region of interest" description="Disordered" evidence="2">
    <location>
        <begin position="447"/>
        <end position="478"/>
    </location>
</feature>
<feature type="compositionally biased region" description="Polar residues" evidence="2">
    <location>
        <begin position="262"/>
        <end position="274"/>
    </location>
</feature>
<feature type="compositionally biased region" description="Low complexity" evidence="2">
    <location>
        <begin position="638"/>
        <end position="654"/>
    </location>
</feature>
<dbReference type="GO" id="GO:0016514">
    <property type="term" value="C:SWI/SNF complex"/>
    <property type="evidence" value="ECO:0007669"/>
    <property type="project" value="TreeGrafter"/>
</dbReference>
<dbReference type="PANTHER" id="PTHR46232:SF1">
    <property type="entry name" value="SWI_SNF-RELATED MATRIX-ASSOCIATED ACTIN-DEPENDENT REGULATOR OF CHROMATIN SUBFAMILY E MEMBER 1"/>
    <property type="match status" value="1"/>
</dbReference>
<feature type="compositionally biased region" description="Polar residues" evidence="2">
    <location>
        <begin position="405"/>
        <end position="435"/>
    </location>
</feature>
<dbReference type="Proteomes" id="UP000708208">
    <property type="component" value="Unassembled WGS sequence"/>
</dbReference>
<feature type="region of interest" description="Disordered" evidence="2">
    <location>
        <begin position="635"/>
        <end position="654"/>
    </location>
</feature>
<keyword evidence="1" id="KW-0175">Coiled coil</keyword>
<feature type="region of interest" description="Disordered" evidence="2">
    <location>
        <begin position="558"/>
        <end position="629"/>
    </location>
</feature>